<dbReference type="InterPro" id="IPR029052">
    <property type="entry name" value="Metallo-depent_PP-like"/>
</dbReference>
<evidence type="ECO:0000313" key="9">
    <source>
        <dbReference type="Proteomes" id="UP000250266"/>
    </source>
</evidence>
<dbReference type="GO" id="GO:0003993">
    <property type="term" value="F:acid phosphatase activity"/>
    <property type="evidence" value="ECO:0007669"/>
    <property type="project" value="UniProtKB-EC"/>
</dbReference>
<keyword evidence="1 4" id="KW-0732">Signal</keyword>
<feature type="domain" description="Calcineurin-like phosphoesterase" evidence="5">
    <location>
        <begin position="161"/>
        <end position="394"/>
    </location>
</feature>
<dbReference type="PANTHER" id="PTHR22953">
    <property type="entry name" value="ACID PHOSPHATASE RELATED"/>
    <property type="match status" value="1"/>
</dbReference>
<dbReference type="SUPFAM" id="SSF49363">
    <property type="entry name" value="Purple acid phosphatase, N-terminal domain"/>
    <property type="match status" value="1"/>
</dbReference>
<dbReference type="EMBL" id="KV744856">
    <property type="protein sequence ID" value="OCK83642.1"/>
    <property type="molecule type" value="Genomic_DNA"/>
</dbReference>
<dbReference type="PANTHER" id="PTHR22953:SF145">
    <property type="entry name" value="PURPLE ACID PHOSPHATASE"/>
    <property type="match status" value="1"/>
</dbReference>
<dbReference type="Pfam" id="PF16656">
    <property type="entry name" value="Pur_ac_phosph_N"/>
    <property type="match status" value="1"/>
</dbReference>
<dbReference type="InterPro" id="IPR004843">
    <property type="entry name" value="Calcineurin-like_PHP"/>
</dbReference>
<keyword evidence="3" id="KW-0325">Glycoprotein</keyword>
<feature type="domain" description="Purple acid phosphatase N-terminal" evidence="7">
    <location>
        <begin position="31"/>
        <end position="109"/>
    </location>
</feature>
<dbReference type="Proteomes" id="UP000250266">
    <property type="component" value="Unassembled WGS sequence"/>
</dbReference>
<evidence type="ECO:0000259" key="5">
    <source>
        <dbReference type="Pfam" id="PF00149"/>
    </source>
</evidence>
<comment type="catalytic activity">
    <reaction evidence="4">
        <text>a phosphate monoester + H2O = an alcohol + phosphate</text>
        <dbReference type="Rhea" id="RHEA:15017"/>
        <dbReference type="ChEBI" id="CHEBI:15377"/>
        <dbReference type="ChEBI" id="CHEBI:30879"/>
        <dbReference type="ChEBI" id="CHEBI:43474"/>
        <dbReference type="ChEBI" id="CHEBI:67140"/>
        <dbReference type="EC" id="3.1.3.2"/>
    </reaction>
</comment>
<dbReference type="Gene3D" id="3.60.21.10">
    <property type="match status" value="1"/>
</dbReference>
<reference evidence="8 9" key="1">
    <citation type="journal article" date="2016" name="Nat. Commun.">
        <title>Ectomycorrhizal ecology is imprinted in the genome of the dominant symbiotic fungus Cenococcum geophilum.</title>
        <authorList>
            <consortium name="DOE Joint Genome Institute"/>
            <person name="Peter M."/>
            <person name="Kohler A."/>
            <person name="Ohm R.A."/>
            <person name="Kuo A."/>
            <person name="Krutzmann J."/>
            <person name="Morin E."/>
            <person name="Arend M."/>
            <person name="Barry K.W."/>
            <person name="Binder M."/>
            <person name="Choi C."/>
            <person name="Clum A."/>
            <person name="Copeland A."/>
            <person name="Grisel N."/>
            <person name="Haridas S."/>
            <person name="Kipfer T."/>
            <person name="LaButti K."/>
            <person name="Lindquist E."/>
            <person name="Lipzen A."/>
            <person name="Maire R."/>
            <person name="Meier B."/>
            <person name="Mihaltcheva S."/>
            <person name="Molinier V."/>
            <person name="Murat C."/>
            <person name="Poggeler S."/>
            <person name="Quandt C.A."/>
            <person name="Sperisen C."/>
            <person name="Tritt A."/>
            <person name="Tisserant E."/>
            <person name="Crous P.W."/>
            <person name="Henrissat B."/>
            <person name="Nehls U."/>
            <person name="Egli S."/>
            <person name="Spatafora J.W."/>
            <person name="Grigoriev I.V."/>
            <person name="Martin F.M."/>
        </authorList>
    </citation>
    <scope>NUCLEOTIDE SEQUENCE [LARGE SCALE GENOMIC DNA]</scope>
    <source>
        <strain evidence="8 9">CBS 459.81</strain>
    </source>
</reference>
<dbReference type="InterPro" id="IPR025733">
    <property type="entry name" value="PAPs_C"/>
</dbReference>
<proteinExistence type="inferred from homology"/>
<gene>
    <name evidence="8" type="ORF">K432DRAFT_401858</name>
</gene>
<comment type="similarity">
    <text evidence="4">Belongs to the metallophosphoesterase superfamily. Purple acid phosphatase family.</text>
</comment>
<protein>
    <recommendedName>
        <fullName evidence="4">Purple acid phosphatase</fullName>
        <ecNumber evidence="4">3.1.3.2</ecNumber>
    </recommendedName>
</protein>
<evidence type="ECO:0000256" key="3">
    <source>
        <dbReference type="ARBA" id="ARBA00023180"/>
    </source>
</evidence>
<dbReference type="InterPro" id="IPR015914">
    <property type="entry name" value="PAPs_N"/>
</dbReference>
<evidence type="ECO:0000256" key="2">
    <source>
        <dbReference type="ARBA" id="ARBA00022801"/>
    </source>
</evidence>
<dbReference type="SUPFAM" id="SSF56300">
    <property type="entry name" value="Metallo-dependent phosphatases"/>
    <property type="match status" value="1"/>
</dbReference>
<evidence type="ECO:0000313" key="8">
    <source>
        <dbReference type="EMBL" id="OCK83642.1"/>
    </source>
</evidence>
<organism evidence="8 9">
    <name type="scientific">Lepidopterella palustris CBS 459.81</name>
    <dbReference type="NCBI Taxonomy" id="1314670"/>
    <lineage>
        <taxon>Eukaryota</taxon>
        <taxon>Fungi</taxon>
        <taxon>Dikarya</taxon>
        <taxon>Ascomycota</taxon>
        <taxon>Pezizomycotina</taxon>
        <taxon>Dothideomycetes</taxon>
        <taxon>Pleosporomycetidae</taxon>
        <taxon>Mytilinidiales</taxon>
        <taxon>Argynnaceae</taxon>
        <taxon>Lepidopterella</taxon>
    </lineage>
</organism>
<dbReference type="GO" id="GO:0046872">
    <property type="term" value="F:metal ion binding"/>
    <property type="evidence" value="ECO:0007669"/>
    <property type="project" value="InterPro"/>
</dbReference>
<keyword evidence="9" id="KW-1185">Reference proteome</keyword>
<dbReference type="InterPro" id="IPR041792">
    <property type="entry name" value="MPP_PAP"/>
</dbReference>
<evidence type="ECO:0000256" key="4">
    <source>
        <dbReference type="RuleBase" id="RU361203"/>
    </source>
</evidence>
<evidence type="ECO:0000256" key="1">
    <source>
        <dbReference type="ARBA" id="ARBA00022729"/>
    </source>
</evidence>
<dbReference type="EC" id="3.1.3.2" evidence="4"/>
<dbReference type="Pfam" id="PF00149">
    <property type="entry name" value="Metallophos"/>
    <property type="match status" value="1"/>
</dbReference>
<evidence type="ECO:0000259" key="6">
    <source>
        <dbReference type="Pfam" id="PF14008"/>
    </source>
</evidence>
<dbReference type="Pfam" id="PF14008">
    <property type="entry name" value="Metallophos_C"/>
    <property type="match status" value="1"/>
</dbReference>
<dbReference type="OrthoDB" id="45007at2759"/>
<dbReference type="CDD" id="cd00839">
    <property type="entry name" value="MPP_PAPs"/>
    <property type="match status" value="1"/>
</dbReference>
<dbReference type="InterPro" id="IPR039331">
    <property type="entry name" value="PAPs-like"/>
</dbReference>
<feature type="chain" id="PRO_5034382908" description="Purple acid phosphatase" evidence="4">
    <location>
        <begin position="20"/>
        <end position="490"/>
    </location>
</feature>
<accession>A0A8E2JIK7</accession>
<dbReference type="AlphaFoldDB" id="A0A8E2JIK7"/>
<evidence type="ECO:0000259" key="7">
    <source>
        <dbReference type="Pfam" id="PF16656"/>
    </source>
</evidence>
<dbReference type="Gene3D" id="2.60.40.380">
    <property type="entry name" value="Purple acid phosphatase-like, N-terminal"/>
    <property type="match status" value="1"/>
</dbReference>
<feature type="signal peptide" evidence="4">
    <location>
        <begin position="1"/>
        <end position="19"/>
    </location>
</feature>
<sequence length="490" mass="53862">MSSLIKSLALLAFVSTVSAAPAPSCNNATAPMQVRLAYAGDRGMRVSWNTYGQLPKPSVKWGKDIDHLNHEDFSDVSITYPSSTTYNNHVLVNHLEPDTLYYYLPQCATTPSTFRTSRKRGDGKPYTFAVVVDLGTMGPDGLSTTTGKGAANPLKPGEINTIQSLAQYKSGFDFLWHPGDIAYADAWLKEEIGGYLPKTTTAGGAAVYERILNDFYDEMTVVTSEKPYMVGPGNHEANCDNGGTTDKTNNITYTYSICVAGQTNFTGLINHFRMPSEESRGLSNFWYSFDHGMVHYVQINTETDFGNGILAPDEPGGSGKENAGPFGRYPNEQIDWLENDLKSVDRKKTPWVIVAGHRPWYLSGTTCLPCQQAFEPLITKYGVDLVLNGHSHVYERQAPLQNGIIDPAGLNNPAAPWYITNGAAGHYDGLDTLPATLQPYTKFALDTVYGWSRFTVHNCTHLTHEFVASANGSVLDTATLFKNRKCELDD</sequence>
<name>A0A8E2JIK7_9PEZI</name>
<feature type="domain" description="Purple acid phosphatase C-terminal" evidence="6">
    <location>
        <begin position="415"/>
        <end position="477"/>
    </location>
</feature>
<dbReference type="InterPro" id="IPR008963">
    <property type="entry name" value="Purple_acid_Pase-like_N"/>
</dbReference>
<keyword evidence="2 4" id="KW-0378">Hydrolase</keyword>